<organism evidence="9 10">
    <name type="scientific">Vulgatibacter incomptus</name>
    <dbReference type="NCBI Taxonomy" id="1391653"/>
    <lineage>
        <taxon>Bacteria</taxon>
        <taxon>Pseudomonadati</taxon>
        <taxon>Myxococcota</taxon>
        <taxon>Myxococcia</taxon>
        <taxon>Myxococcales</taxon>
        <taxon>Cystobacterineae</taxon>
        <taxon>Vulgatibacteraceae</taxon>
        <taxon>Vulgatibacter</taxon>
    </lineage>
</organism>
<dbReference type="Gene3D" id="3.30.1510.10">
    <property type="entry name" value="Domain 2, N(10)-formyltetrahydrofolate synthetase"/>
    <property type="match status" value="1"/>
</dbReference>
<dbReference type="KEGG" id="vin:AKJ08_3273"/>
<dbReference type="GO" id="GO:0004329">
    <property type="term" value="F:formate-tetrahydrofolate ligase activity"/>
    <property type="evidence" value="ECO:0007669"/>
    <property type="project" value="UniProtKB-UniRule"/>
</dbReference>
<evidence type="ECO:0000256" key="7">
    <source>
        <dbReference type="ARBA" id="ARBA00061363"/>
    </source>
</evidence>
<keyword evidence="5 8" id="KW-0067">ATP-binding</keyword>
<keyword evidence="10" id="KW-1185">Reference proteome</keyword>
<evidence type="ECO:0000256" key="8">
    <source>
        <dbReference type="HAMAP-Rule" id="MF_01543"/>
    </source>
</evidence>
<name>A0A0K1PHL0_9BACT</name>
<feature type="binding site" evidence="8">
    <location>
        <begin position="59"/>
        <end position="66"/>
    </location>
    <ligand>
        <name>ATP</name>
        <dbReference type="ChEBI" id="CHEBI:30616"/>
    </ligand>
</feature>
<dbReference type="EC" id="6.3.4.3" evidence="8"/>
<dbReference type="FunFam" id="3.30.1510.10:FF:000001">
    <property type="entry name" value="Formate--tetrahydrofolate ligase"/>
    <property type="match status" value="1"/>
</dbReference>
<evidence type="ECO:0000256" key="3">
    <source>
        <dbReference type="ARBA" id="ARBA00022598"/>
    </source>
</evidence>
<protein>
    <recommendedName>
        <fullName evidence="8">Formate--tetrahydrofolate ligase</fullName>
        <ecNumber evidence="8">6.3.4.3</ecNumber>
    </recommendedName>
    <alternativeName>
        <fullName evidence="8">Formyltetrahydrofolate synthetase</fullName>
        <shortName evidence="8">FHS</shortName>
        <shortName evidence="8">FTHFS</shortName>
    </alternativeName>
</protein>
<accession>A0A0K1PHL0</accession>
<evidence type="ECO:0000256" key="2">
    <source>
        <dbReference type="ARBA" id="ARBA00022563"/>
    </source>
</evidence>
<comment type="pathway">
    <text evidence="1 8">One-carbon metabolism; tetrahydrofolate interconversion.</text>
</comment>
<sequence>MTDLEIAQSATLRPIADVAAELGLGADDLFSYGPHMAKVLRAPAAPRGKLILVTAITPTPAGEGKTTLSVGLTQALGHLGKRAAVAVREPSLGPVFGIKGGATGGGRSQVLPMEELNLHFTGDFHAITAANNLLAALVDNHLHQGNALGLDPRRIEIKRALDVNDRALRKVVLGLGGTADGVAREGGFELTVATEVMAIMALAEDLADLQARLGRILVGYTYDGKAVTAADLKADGSMAVLLKHALHPNLVQTLEGQPAFVHMGPFGNIAHGTNSIRATRLALGLADYVVTEAGFATDLGMEKYFDLVCRQAGFQPAAVVVLASIRALRHHGGAASYATPNPEAVKAGLANLEKHVENARLFGYDPVIALNRFTDDSPEELEILRNFARTTEVPFAVADIWAKGGAGGVELAEAVIKAADKQPAALQPLYPVESTIHEKLERIATSVYGADGVEYTKAALTAIQRAEAEGMGRTPVIVAKAAASLSDDPKLRGRPRGFKVTVTDLKQRRGAGFVVAYLGSINTLPGLPKDPAASRIHLDAEGNTRGLF</sequence>
<keyword evidence="2 8" id="KW-0554">One-carbon metabolism</keyword>
<dbReference type="OrthoDB" id="9761733at2"/>
<dbReference type="Proteomes" id="UP000055590">
    <property type="component" value="Chromosome"/>
</dbReference>
<dbReference type="NCBIfam" id="NF010030">
    <property type="entry name" value="PRK13505.1"/>
    <property type="match status" value="1"/>
</dbReference>
<dbReference type="Gene3D" id="3.40.50.300">
    <property type="entry name" value="P-loop containing nucleotide triphosphate hydrolases"/>
    <property type="match status" value="1"/>
</dbReference>
<comment type="similarity">
    <text evidence="7 8">Belongs to the formate--tetrahydrofolate ligase family.</text>
</comment>
<dbReference type="Pfam" id="PF01268">
    <property type="entry name" value="FTHFS"/>
    <property type="match status" value="1"/>
</dbReference>
<dbReference type="STRING" id="1391653.AKJ08_3273"/>
<reference evidence="9 10" key="1">
    <citation type="submission" date="2015-08" db="EMBL/GenBank/DDBJ databases">
        <authorList>
            <person name="Babu N.S."/>
            <person name="Beckwith C.J."/>
            <person name="Beseler K.G."/>
            <person name="Brison A."/>
            <person name="Carone J.V."/>
            <person name="Caskin T.P."/>
            <person name="Diamond M."/>
            <person name="Durham M.E."/>
            <person name="Foxe J.M."/>
            <person name="Go M."/>
            <person name="Henderson B.A."/>
            <person name="Jones I.B."/>
            <person name="McGettigan J.A."/>
            <person name="Micheletti S.J."/>
            <person name="Nasrallah M.E."/>
            <person name="Ortiz D."/>
            <person name="Piller C.R."/>
            <person name="Privatt S.R."/>
            <person name="Schneider S.L."/>
            <person name="Sharp S."/>
            <person name="Smith T.C."/>
            <person name="Stanton J.D."/>
            <person name="Ullery H.E."/>
            <person name="Wilson R.J."/>
            <person name="Serrano M.G."/>
            <person name="Buck G."/>
            <person name="Lee V."/>
            <person name="Wang Y."/>
            <person name="Carvalho R."/>
            <person name="Voegtly L."/>
            <person name="Shi R."/>
            <person name="Duckworth R."/>
            <person name="Johnson A."/>
            <person name="Loviza R."/>
            <person name="Walstead R."/>
            <person name="Shah Z."/>
            <person name="Kiflezghi M."/>
            <person name="Wade K."/>
            <person name="Ball S.L."/>
            <person name="Bradley K.W."/>
            <person name="Asai D.J."/>
            <person name="Bowman C.A."/>
            <person name="Russell D.A."/>
            <person name="Pope W.H."/>
            <person name="Jacobs-Sera D."/>
            <person name="Hendrix R.W."/>
            <person name="Hatfull G.F."/>
        </authorList>
    </citation>
    <scope>NUCLEOTIDE SEQUENCE [LARGE SCALE GENOMIC DNA]</scope>
    <source>
        <strain evidence="9 10">DSM 27710</strain>
    </source>
</reference>
<dbReference type="PATRIC" id="fig|1391653.3.peg.3420"/>
<dbReference type="GO" id="GO:0005524">
    <property type="term" value="F:ATP binding"/>
    <property type="evidence" value="ECO:0007669"/>
    <property type="project" value="UniProtKB-UniRule"/>
</dbReference>
<dbReference type="InterPro" id="IPR027417">
    <property type="entry name" value="P-loop_NTPase"/>
</dbReference>
<gene>
    <name evidence="8" type="primary">fhs</name>
    <name evidence="9" type="ORF">AKJ08_3273</name>
</gene>
<keyword evidence="4 8" id="KW-0547">Nucleotide-binding</keyword>
<keyword evidence="3 8" id="KW-0436">Ligase</keyword>
<evidence type="ECO:0000256" key="6">
    <source>
        <dbReference type="ARBA" id="ARBA00049033"/>
    </source>
</evidence>
<dbReference type="CDD" id="cd00477">
    <property type="entry name" value="FTHFS"/>
    <property type="match status" value="1"/>
</dbReference>
<dbReference type="InterPro" id="IPR020628">
    <property type="entry name" value="Formate_THF_ligase_CS"/>
</dbReference>
<dbReference type="EMBL" id="CP012332">
    <property type="protein sequence ID" value="AKU92886.1"/>
    <property type="molecule type" value="Genomic_DNA"/>
</dbReference>
<evidence type="ECO:0000256" key="4">
    <source>
        <dbReference type="ARBA" id="ARBA00022741"/>
    </source>
</evidence>
<evidence type="ECO:0000256" key="5">
    <source>
        <dbReference type="ARBA" id="ARBA00022840"/>
    </source>
</evidence>
<dbReference type="RefSeq" id="WP_050726990.1">
    <property type="nucleotide sequence ID" value="NZ_CP012332.1"/>
</dbReference>
<dbReference type="HAMAP" id="MF_01543">
    <property type="entry name" value="FTHFS"/>
    <property type="match status" value="1"/>
</dbReference>
<dbReference type="AlphaFoldDB" id="A0A0K1PHL0"/>
<evidence type="ECO:0000313" key="10">
    <source>
        <dbReference type="Proteomes" id="UP000055590"/>
    </source>
</evidence>
<comment type="catalytic activity">
    <reaction evidence="6 8">
        <text>(6S)-5,6,7,8-tetrahydrofolate + formate + ATP = (6R)-10-formyltetrahydrofolate + ADP + phosphate</text>
        <dbReference type="Rhea" id="RHEA:20221"/>
        <dbReference type="ChEBI" id="CHEBI:15740"/>
        <dbReference type="ChEBI" id="CHEBI:30616"/>
        <dbReference type="ChEBI" id="CHEBI:43474"/>
        <dbReference type="ChEBI" id="CHEBI:57453"/>
        <dbReference type="ChEBI" id="CHEBI:195366"/>
        <dbReference type="ChEBI" id="CHEBI:456216"/>
        <dbReference type="EC" id="6.3.4.3"/>
    </reaction>
</comment>
<evidence type="ECO:0000256" key="1">
    <source>
        <dbReference type="ARBA" id="ARBA00004777"/>
    </source>
</evidence>
<dbReference type="UniPathway" id="UPA00193"/>
<dbReference type="GO" id="GO:0035999">
    <property type="term" value="P:tetrahydrofolate interconversion"/>
    <property type="evidence" value="ECO:0007669"/>
    <property type="project" value="UniProtKB-UniRule"/>
</dbReference>
<proteinExistence type="inferred from homology"/>
<dbReference type="PROSITE" id="PS00721">
    <property type="entry name" value="FTHFS_1"/>
    <property type="match status" value="1"/>
</dbReference>
<dbReference type="Gene3D" id="3.10.410.10">
    <property type="entry name" value="Formyltetrahydrofolate synthetase, domain 3"/>
    <property type="match status" value="1"/>
</dbReference>
<dbReference type="SUPFAM" id="SSF52540">
    <property type="entry name" value="P-loop containing nucleoside triphosphate hydrolases"/>
    <property type="match status" value="1"/>
</dbReference>
<dbReference type="InterPro" id="IPR000559">
    <property type="entry name" value="Formate_THF_ligase"/>
</dbReference>
<evidence type="ECO:0000313" key="9">
    <source>
        <dbReference type="EMBL" id="AKU92886.1"/>
    </source>
</evidence>